<proteinExistence type="predicted"/>
<feature type="signal peptide" evidence="2">
    <location>
        <begin position="1"/>
        <end position="20"/>
    </location>
</feature>
<organism evidence="3 4">
    <name type="scientific">Salegentibacter flavus</name>
    <dbReference type="NCBI Taxonomy" id="287099"/>
    <lineage>
        <taxon>Bacteria</taxon>
        <taxon>Pseudomonadati</taxon>
        <taxon>Bacteroidota</taxon>
        <taxon>Flavobacteriia</taxon>
        <taxon>Flavobacteriales</taxon>
        <taxon>Flavobacteriaceae</taxon>
        <taxon>Salegentibacter</taxon>
    </lineage>
</organism>
<evidence type="ECO:0000313" key="4">
    <source>
        <dbReference type="Proteomes" id="UP000199153"/>
    </source>
</evidence>
<dbReference type="PROSITE" id="PS51257">
    <property type="entry name" value="PROKAR_LIPOPROTEIN"/>
    <property type="match status" value="1"/>
</dbReference>
<dbReference type="AlphaFoldDB" id="A0A1I5BXX1"/>
<evidence type="ECO:0000256" key="2">
    <source>
        <dbReference type="SAM" id="SignalP"/>
    </source>
</evidence>
<dbReference type="OrthoDB" id="1451288at2"/>
<keyword evidence="4" id="KW-1185">Reference proteome</keyword>
<name>A0A1I5BXX1_9FLAO</name>
<accession>A0A1I5BXX1</accession>
<dbReference type="EMBL" id="FOVL01000017">
    <property type="protein sequence ID" value="SFN79452.1"/>
    <property type="molecule type" value="Genomic_DNA"/>
</dbReference>
<reference evidence="3 4" key="1">
    <citation type="submission" date="2016-10" db="EMBL/GenBank/DDBJ databases">
        <authorList>
            <person name="de Groot N.N."/>
        </authorList>
    </citation>
    <scope>NUCLEOTIDE SEQUENCE [LARGE SCALE GENOMIC DNA]</scope>
    <source>
        <strain evidence="3 4">DSM 17794</strain>
    </source>
</reference>
<feature type="chain" id="PRO_5011516003" evidence="2">
    <location>
        <begin position="21"/>
        <end position="94"/>
    </location>
</feature>
<gene>
    <name evidence="3" type="ORF">SAMN05660413_02612</name>
</gene>
<sequence length="94" mass="10652">MNFKILFSAAILIFSFSACREIANDDHGHEHEEGTEAHAHEEEGANGHPHDEDGGHMNEEHAEQEEFKVGEDSLDHHQESDHHTHDDGTEHDDH</sequence>
<dbReference type="Proteomes" id="UP000199153">
    <property type="component" value="Unassembled WGS sequence"/>
</dbReference>
<keyword evidence="2" id="KW-0732">Signal</keyword>
<dbReference type="STRING" id="287099.SAMN05660413_02612"/>
<evidence type="ECO:0000313" key="3">
    <source>
        <dbReference type="EMBL" id="SFN79452.1"/>
    </source>
</evidence>
<feature type="region of interest" description="Disordered" evidence="1">
    <location>
        <begin position="25"/>
        <end position="94"/>
    </location>
</feature>
<evidence type="ECO:0000256" key="1">
    <source>
        <dbReference type="SAM" id="MobiDB-lite"/>
    </source>
</evidence>
<dbReference type="RefSeq" id="WP_093410469.1">
    <property type="nucleotide sequence ID" value="NZ_FOVL01000017.1"/>
</dbReference>
<protein>
    <submittedName>
        <fullName evidence="3">Solute carrier family 39 (Zinc transporter), member 7</fullName>
    </submittedName>
</protein>